<evidence type="ECO:0000313" key="2">
    <source>
        <dbReference type="Proteomes" id="UP000216752"/>
    </source>
</evidence>
<dbReference type="Proteomes" id="UP000216752">
    <property type="component" value="Chromosome"/>
</dbReference>
<dbReference type="RefSeq" id="WP_094603730.1">
    <property type="nucleotide sequence ID" value="NZ_CP155573.1"/>
</dbReference>
<keyword evidence="2" id="KW-1185">Reference proteome</keyword>
<name>A0ABZ3IQG9_9FIRM</name>
<evidence type="ECO:0000313" key="1">
    <source>
        <dbReference type="EMBL" id="XFO67911.1"/>
    </source>
</evidence>
<sequence length="493" mass="53676">MSAELNESVKFLQACPPPMEAGDYRIRVKQELSVAGSENLPESIDFFIVRGPRFSLAATDVYSTFPPPNQQGSFGNCLPHIILNRRTLPWERTITGFLPQRPAGDTNDPPVPWMTLLSFSAAEGIEIKQGTVDNLLHPPAGVMGPSLILDQKAGETGSDPCCMIDIPTALFTMIIPSLCELRYLAHARYAATDNKAIEGDGWTSCILGNRLPETSDGGADNGVFLVSLEGWGDYLPGGDKTIDSSIQYVRLIVLYHWKFRAQTQQLHFAQLIDGLSIGALAAPVKSDAEATVGTAVQMGYVGLPHHLRSGGQTVSWYRSPLVPLALSAGTGQSASCADELVKYSPQTGLFDVSYAAAWQLGRLLALQNQHFAVAAVNWRRQNTTDAVCRVTRSYLSSRLPQLLQEAKSHTEEYGNFKTNLGVHLIAAIGGGVVPRQVGVIPLLGEHPDITGIKNKPDKFPGLLSKKQLEAWKDLSENDRYAMIKQQIIKGETL</sequence>
<dbReference type="EMBL" id="CP155573">
    <property type="protein sequence ID" value="XFO67911.1"/>
    <property type="molecule type" value="Genomic_DNA"/>
</dbReference>
<organism evidence="1 2">
    <name type="scientific">Sporomusa silvacetica DSM 10669</name>
    <dbReference type="NCBI Taxonomy" id="1123289"/>
    <lineage>
        <taxon>Bacteria</taxon>
        <taxon>Bacillati</taxon>
        <taxon>Bacillota</taxon>
        <taxon>Negativicutes</taxon>
        <taxon>Selenomonadales</taxon>
        <taxon>Sporomusaceae</taxon>
        <taxon>Sporomusa</taxon>
    </lineage>
</organism>
<reference evidence="1" key="1">
    <citation type="submission" date="2024-05" db="EMBL/GenBank/DDBJ databases">
        <title>Isolation and characterization of Sporomusa carbonis sp. nov., a carboxydotrophic hydrogenogen in the genus of Sporomusa isolated from a charcoal burning pile.</title>
        <authorList>
            <person name="Boeer T."/>
            <person name="Rosenbaum F."/>
            <person name="Eysell L."/>
            <person name="Mueller V."/>
            <person name="Daniel R."/>
            <person name="Poehlein A."/>
        </authorList>
    </citation>
    <scope>NUCLEOTIDE SEQUENCE [LARGE SCALE GENOMIC DNA]</scope>
    <source>
        <strain evidence="1">DSM 10669</strain>
    </source>
</reference>
<protein>
    <submittedName>
        <fullName evidence="1">Uncharacterized protein</fullName>
    </submittedName>
</protein>
<proteinExistence type="predicted"/>
<accession>A0ABZ3IQG9</accession>
<gene>
    <name evidence="1" type="ORF">SPSIL_041300</name>
</gene>